<dbReference type="RefSeq" id="WP_098484579.1">
    <property type="nucleotide sequence ID" value="NZ_PDJI01000004.1"/>
</dbReference>
<name>A0A2A9EP23_9MICO</name>
<comment type="caution">
    <text evidence="4">The sequence shown here is derived from an EMBL/GenBank/DDBJ whole genome shotgun (WGS) entry which is preliminary data.</text>
</comment>
<reference evidence="4 5" key="1">
    <citation type="submission" date="2017-10" db="EMBL/GenBank/DDBJ databases">
        <title>Sequencing the genomes of 1000 actinobacteria strains.</title>
        <authorList>
            <person name="Klenk H.-P."/>
        </authorList>
    </citation>
    <scope>NUCLEOTIDE SEQUENCE [LARGE SCALE GENOMIC DNA]</scope>
    <source>
        <strain evidence="4 5">DSM 21838</strain>
    </source>
</reference>
<feature type="domain" description="N-acetyltransferase" evidence="3">
    <location>
        <begin position="8"/>
        <end position="163"/>
    </location>
</feature>
<evidence type="ECO:0000256" key="1">
    <source>
        <dbReference type="ARBA" id="ARBA00022679"/>
    </source>
</evidence>
<keyword evidence="5" id="KW-1185">Reference proteome</keyword>
<evidence type="ECO:0000256" key="2">
    <source>
        <dbReference type="ARBA" id="ARBA00023315"/>
    </source>
</evidence>
<dbReference type="Pfam" id="PF00583">
    <property type="entry name" value="Acetyltransf_1"/>
    <property type="match status" value="1"/>
</dbReference>
<proteinExistence type="predicted"/>
<dbReference type="PROSITE" id="PS51186">
    <property type="entry name" value="GNAT"/>
    <property type="match status" value="1"/>
</dbReference>
<dbReference type="PANTHER" id="PTHR43877">
    <property type="entry name" value="AMINOALKYLPHOSPHONATE N-ACETYLTRANSFERASE-RELATED-RELATED"/>
    <property type="match status" value="1"/>
</dbReference>
<protein>
    <submittedName>
        <fullName evidence="4">L-amino acid N-acyltransferase YncA</fullName>
    </submittedName>
</protein>
<dbReference type="AlphaFoldDB" id="A0A2A9EP23"/>
<evidence type="ECO:0000313" key="5">
    <source>
        <dbReference type="Proteomes" id="UP000222106"/>
    </source>
</evidence>
<evidence type="ECO:0000259" key="3">
    <source>
        <dbReference type="PROSITE" id="PS51186"/>
    </source>
</evidence>
<dbReference type="OrthoDB" id="5243635at2"/>
<sequence length="163" mass="17902">MPDQKPSARIRPATVLDAPAVAAVHLRCWRETYGEKIPADVYAEREAAGPGEWERLLSDPDGPTVWLAHRDGEAVGFAMAVAPGAGHVRPLELRLLHVVAQEHGRRTGTHLLQLAVGDAPCQVWVEEGNAHAQGFFRHHGFELDGERRTVAARGSLTEVRMLR</sequence>
<evidence type="ECO:0000313" key="4">
    <source>
        <dbReference type="EMBL" id="PFG40714.1"/>
    </source>
</evidence>
<keyword evidence="2 4" id="KW-0012">Acyltransferase</keyword>
<dbReference type="InterPro" id="IPR016181">
    <property type="entry name" value="Acyl_CoA_acyltransferase"/>
</dbReference>
<keyword evidence="1 4" id="KW-0808">Transferase</keyword>
<gene>
    <name evidence="4" type="ORF">ATJ97_3247</name>
</gene>
<dbReference type="Gene3D" id="3.40.630.30">
    <property type="match status" value="1"/>
</dbReference>
<organism evidence="4 5">
    <name type="scientific">Georgenia soli</name>
    <dbReference type="NCBI Taxonomy" id="638953"/>
    <lineage>
        <taxon>Bacteria</taxon>
        <taxon>Bacillati</taxon>
        <taxon>Actinomycetota</taxon>
        <taxon>Actinomycetes</taxon>
        <taxon>Micrococcales</taxon>
        <taxon>Bogoriellaceae</taxon>
        <taxon>Georgenia</taxon>
    </lineage>
</organism>
<dbReference type="SUPFAM" id="SSF55729">
    <property type="entry name" value="Acyl-CoA N-acyltransferases (Nat)"/>
    <property type="match status" value="1"/>
</dbReference>
<accession>A0A2A9EP23</accession>
<dbReference type="EMBL" id="PDJI01000004">
    <property type="protein sequence ID" value="PFG40714.1"/>
    <property type="molecule type" value="Genomic_DNA"/>
</dbReference>
<dbReference type="InterPro" id="IPR050832">
    <property type="entry name" value="Bact_Acetyltransf"/>
</dbReference>
<dbReference type="Proteomes" id="UP000222106">
    <property type="component" value="Unassembled WGS sequence"/>
</dbReference>
<dbReference type="GO" id="GO:0016747">
    <property type="term" value="F:acyltransferase activity, transferring groups other than amino-acyl groups"/>
    <property type="evidence" value="ECO:0007669"/>
    <property type="project" value="InterPro"/>
</dbReference>
<dbReference type="InterPro" id="IPR000182">
    <property type="entry name" value="GNAT_dom"/>
</dbReference>